<feature type="region of interest" description="Disordered" evidence="1">
    <location>
        <begin position="127"/>
        <end position="157"/>
    </location>
</feature>
<dbReference type="GeneID" id="92082672"/>
<proteinExistence type="predicted"/>
<evidence type="ECO:0000313" key="2">
    <source>
        <dbReference type="EMBL" id="KAK7941001.1"/>
    </source>
</evidence>
<sequence>MSIKHIFPGTYIVQVRPSHEWLFESIWKAYSSSFYTNEITPPLDNTNHRDDIVKAMMMRDIADPSHLAFATGVNPPLGCPSFWQRPLPDRAPYPFLTPPPVAQQAGQGSPFGPLLVPGYQGNGYPVFQRHPGRFPDFADAEYTQPPPTNPSNGSPNQ</sequence>
<name>A0ABR1PW01_9PEZI</name>
<protein>
    <submittedName>
        <fullName evidence="2">Uncharacterized protein</fullName>
    </submittedName>
</protein>
<evidence type="ECO:0000256" key="1">
    <source>
        <dbReference type="SAM" id="MobiDB-lite"/>
    </source>
</evidence>
<reference evidence="2 3" key="1">
    <citation type="submission" date="2023-01" db="EMBL/GenBank/DDBJ databases">
        <title>Analysis of 21 Apiospora genomes using comparative genomics revels a genus with tremendous synthesis potential of carbohydrate active enzymes and secondary metabolites.</title>
        <authorList>
            <person name="Sorensen T."/>
        </authorList>
    </citation>
    <scope>NUCLEOTIDE SEQUENCE [LARGE SCALE GENOMIC DNA]</scope>
    <source>
        <strain evidence="2 3">CBS 24483</strain>
    </source>
</reference>
<evidence type="ECO:0000313" key="3">
    <source>
        <dbReference type="Proteomes" id="UP001391051"/>
    </source>
</evidence>
<dbReference type="RefSeq" id="XP_066693753.1">
    <property type="nucleotide sequence ID" value="XM_066849610.1"/>
</dbReference>
<keyword evidence="3" id="KW-1185">Reference proteome</keyword>
<gene>
    <name evidence="2" type="ORF">PG986_013388</name>
</gene>
<comment type="caution">
    <text evidence="2">The sequence shown here is derived from an EMBL/GenBank/DDBJ whole genome shotgun (WGS) entry which is preliminary data.</text>
</comment>
<dbReference type="Proteomes" id="UP001391051">
    <property type="component" value="Unassembled WGS sequence"/>
</dbReference>
<dbReference type="EMBL" id="JAQQWE010000009">
    <property type="protein sequence ID" value="KAK7941001.1"/>
    <property type="molecule type" value="Genomic_DNA"/>
</dbReference>
<accession>A0ABR1PW01</accession>
<organism evidence="2 3">
    <name type="scientific">Apiospora aurea</name>
    <dbReference type="NCBI Taxonomy" id="335848"/>
    <lineage>
        <taxon>Eukaryota</taxon>
        <taxon>Fungi</taxon>
        <taxon>Dikarya</taxon>
        <taxon>Ascomycota</taxon>
        <taxon>Pezizomycotina</taxon>
        <taxon>Sordariomycetes</taxon>
        <taxon>Xylariomycetidae</taxon>
        <taxon>Amphisphaeriales</taxon>
        <taxon>Apiosporaceae</taxon>
        <taxon>Apiospora</taxon>
    </lineage>
</organism>